<dbReference type="AlphaFoldDB" id="A0A4R0RWE5"/>
<feature type="region of interest" description="Disordered" evidence="1">
    <location>
        <begin position="47"/>
        <end position="66"/>
    </location>
</feature>
<sequence length="183" mass="18553">MRFITFLAALATFTVLVVLACTTSVLAAPSAIIARDLDFGDAAPSGFSNIAPRDTNDDASTPSDTRPNLATEILKRARVAVPHFSAPPHAAEPVKEEAPVKSEPARANQPVPIAGPAGEPVGEPGTQDGQPKGTGKPGTPPRRGSVSGSQGNGTSKVGGIGDNPNVIKAKAEFAAERAAEGLA</sequence>
<comment type="caution">
    <text evidence="3">The sequence shown here is derived from an EMBL/GenBank/DDBJ whole genome shotgun (WGS) entry which is preliminary data.</text>
</comment>
<feature type="chain" id="PRO_5020471745" evidence="2">
    <location>
        <begin position="28"/>
        <end position="183"/>
    </location>
</feature>
<feature type="compositionally biased region" description="Basic and acidic residues" evidence="1">
    <location>
        <begin position="92"/>
        <end position="104"/>
    </location>
</feature>
<keyword evidence="4" id="KW-1185">Reference proteome</keyword>
<accession>A0A4R0RWE5</accession>
<keyword evidence="2" id="KW-0732">Signal</keyword>
<evidence type="ECO:0000313" key="4">
    <source>
        <dbReference type="Proteomes" id="UP000292702"/>
    </source>
</evidence>
<protein>
    <submittedName>
        <fullName evidence="3">Uncharacterized protein</fullName>
    </submittedName>
</protein>
<evidence type="ECO:0000256" key="1">
    <source>
        <dbReference type="SAM" id="MobiDB-lite"/>
    </source>
</evidence>
<feature type="compositionally biased region" description="Polar residues" evidence="1">
    <location>
        <begin position="146"/>
        <end position="155"/>
    </location>
</feature>
<dbReference type="Proteomes" id="UP000292702">
    <property type="component" value="Unassembled WGS sequence"/>
</dbReference>
<evidence type="ECO:0000313" key="3">
    <source>
        <dbReference type="EMBL" id="TCD68298.1"/>
    </source>
</evidence>
<dbReference type="PROSITE" id="PS51257">
    <property type="entry name" value="PROKAR_LIPOPROTEIN"/>
    <property type="match status" value="1"/>
</dbReference>
<feature type="signal peptide" evidence="2">
    <location>
        <begin position="1"/>
        <end position="27"/>
    </location>
</feature>
<reference evidence="3 4" key="1">
    <citation type="submission" date="2018-11" db="EMBL/GenBank/DDBJ databases">
        <title>Genome assembly of Steccherinum ochraceum LE-BIN_3174, the white-rot fungus of the Steccherinaceae family (The Residual Polyporoid clade, Polyporales, Basidiomycota).</title>
        <authorList>
            <person name="Fedorova T.V."/>
            <person name="Glazunova O.A."/>
            <person name="Landesman E.O."/>
            <person name="Moiseenko K.V."/>
            <person name="Psurtseva N.V."/>
            <person name="Savinova O.S."/>
            <person name="Shakhova N.V."/>
            <person name="Tyazhelova T.V."/>
            <person name="Vasina D.V."/>
        </authorList>
    </citation>
    <scope>NUCLEOTIDE SEQUENCE [LARGE SCALE GENOMIC DNA]</scope>
    <source>
        <strain evidence="3 4">LE-BIN_3174</strain>
    </source>
</reference>
<name>A0A4R0RWE5_9APHY</name>
<feature type="region of interest" description="Disordered" evidence="1">
    <location>
        <begin position="84"/>
        <end position="164"/>
    </location>
</feature>
<organism evidence="3 4">
    <name type="scientific">Steccherinum ochraceum</name>
    <dbReference type="NCBI Taxonomy" id="92696"/>
    <lineage>
        <taxon>Eukaryota</taxon>
        <taxon>Fungi</taxon>
        <taxon>Dikarya</taxon>
        <taxon>Basidiomycota</taxon>
        <taxon>Agaricomycotina</taxon>
        <taxon>Agaricomycetes</taxon>
        <taxon>Polyporales</taxon>
        <taxon>Steccherinaceae</taxon>
        <taxon>Steccherinum</taxon>
    </lineage>
</organism>
<evidence type="ECO:0000256" key="2">
    <source>
        <dbReference type="SAM" id="SignalP"/>
    </source>
</evidence>
<proteinExistence type="predicted"/>
<gene>
    <name evidence="3" type="ORF">EIP91_011157</name>
</gene>
<dbReference type="EMBL" id="RWJN01000070">
    <property type="protein sequence ID" value="TCD68298.1"/>
    <property type="molecule type" value="Genomic_DNA"/>
</dbReference>
<feature type="compositionally biased region" description="Low complexity" evidence="1">
    <location>
        <begin position="110"/>
        <end position="125"/>
    </location>
</feature>